<dbReference type="PANTHER" id="PTHR11439:SF467">
    <property type="entry name" value="INTEGRASE CATALYTIC DOMAIN-CONTAINING PROTEIN"/>
    <property type="match status" value="1"/>
</dbReference>
<dbReference type="CDD" id="cd09272">
    <property type="entry name" value="RNase_HI_RT_Ty1"/>
    <property type="match status" value="1"/>
</dbReference>
<dbReference type="EMBL" id="BKCJ010190460">
    <property type="protein sequence ID" value="GEY57774.1"/>
    <property type="molecule type" value="Genomic_DNA"/>
</dbReference>
<protein>
    <submittedName>
        <fullName evidence="1">Retrovirus-related Pol polyprotein from transposon TNT 1-94</fullName>
    </submittedName>
</protein>
<reference evidence="1" key="1">
    <citation type="journal article" date="2019" name="Sci. Rep.">
        <title>Draft genome of Tanacetum cinerariifolium, the natural source of mosquito coil.</title>
        <authorList>
            <person name="Yamashiro T."/>
            <person name="Shiraishi A."/>
            <person name="Satake H."/>
            <person name="Nakayama K."/>
        </authorList>
    </citation>
    <scope>NUCLEOTIDE SEQUENCE</scope>
</reference>
<sequence>MSITEAEYIVTAQARKEIVWLKMLLEELKHKQEKITLFYDSQSALYLAKYPTFHSKTKHLPIQYHFVRETMEEGTIDMQKILANDNVTDYSDESNQLSESKFSIMQDIEEHEVHEAINEMKEKAIVDSFVNARIQTSAELRNWSSKMINYFEDRWGNV</sequence>
<gene>
    <name evidence="1" type="ORF">Tci_429748</name>
</gene>
<organism evidence="1">
    <name type="scientific">Tanacetum cinerariifolium</name>
    <name type="common">Dalmatian daisy</name>
    <name type="synonym">Chrysanthemum cinerariifolium</name>
    <dbReference type="NCBI Taxonomy" id="118510"/>
    <lineage>
        <taxon>Eukaryota</taxon>
        <taxon>Viridiplantae</taxon>
        <taxon>Streptophyta</taxon>
        <taxon>Embryophyta</taxon>
        <taxon>Tracheophyta</taxon>
        <taxon>Spermatophyta</taxon>
        <taxon>Magnoliopsida</taxon>
        <taxon>eudicotyledons</taxon>
        <taxon>Gunneridae</taxon>
        <taxon>Pentapetalae</taxon>
        <taxon>asterids</taxon>
        <taxon>campanulids</taxon>
        <taxon>Asterales</taxon>
        <taxon>Asteraceae</taxon>
        <taxon>Asteroideae</taxon>
        <taxon>Anthemideae</taxon>
        <taxon>Anthemidinae</taxon>
        <taxon>Tanacetum</taxon>
    </lineage>
</organism>
<comment type="caution">
    <text evidence="1">The sequence shown here is derived from an EMBL/GenBank/DDBJ whole genome shotgun (WGS) entry which is preliminary data.</text>
</comment>
<accession>A0A699HS65</accession>
<dbReference type="AlphaFoldDB" id="A0A699HS65"/>
<name>A0A699HS65_TANCI</name>
<proteinExistence type="predicted"/>
<dbReference type="PANTHER" id="PTHR11439">
    <property type="entry name" value="GAG-POL-RELATED RETROTRANSPOSON"/>
    <property type="match status" value="1"/>
</dbReference>
<evidence type="ECO:0000313" key="1">
    <source>
        <dbReference type="EMBL" id="GEY57774.1"/>
    </source>
</evidence>